<feature type="compositionally biased region" description="Polar residues" evidence="1">
    <location>
        <begin position="22"/>
        <end position="38"/>
    </location>
</feature>
<name>A0A0G0A631_9BACT</name>
<proteinExistence type="predicted"/>
<feature type="compositionally biased region" description="Basic and acidic residues" evidence="1">
    <location>
        <begin position="1"/>
        <end position="19"/>
    </location>
</feature>
<evidence type="ECO:0000256" key="1">
    <source>
        <dbReference type="SAM" id="MobiDB-lite"/>
    </source>
</evidence>
<sequence length="63" mass="7021">MKKDKELETKKDEPIKPKPESFGSSNGVNMETLLNSGDTPFGWDQKTMGLYDKEGGKWSEGTP</sequence>
<protein>
    <submittedName>
        <fullName evidence="2">Uncharacterized protein</fullName>
    </submittedName>
</protein>
<dbReference type="Proteomes" id="UP000033995">
    <property type="component" value="Unassembled WGS sequence"/>
</dbReference>
<dbReference type="AlphaFoldDB" id="A0A0G0A631"/>
<evidence type="ECO:0000313" key="3">
    <source>
        <dbReference type="Proteomes" id="UP000033995"/>
    </source>
</evidence>
<evidence type="ECO:0000313" key="2">
    <source>
        <dbReference type="EMBL" id="KKP46771.1"/>
    </source>
</evidence>
<dbReference type="EMBL" id="LBOZ01000008">
    <property type="protein sequence ID" value="KKP46771.1"/>
    <property type="molecule type" value="Genomic_DNA"/>
</dbReference>
<gene>
    <name evidence="2" type="ORF">UR38_C0008G0002</name>
</gene>
<comment type="caution">
    <text evidence="2">The sequence shown here is derived from an EMBL/GenBank/DDBJ whole genome shotgun (WGS) entry which is preliminary data.</text>
</comment>
<reference evidence="2 3" key="1">
    <citation type="journal article" date="2015" name="Nature">
        <title>rRNA introns, odd ribosomes, and small enigmatic genomes across a large radiation of phyla.</title>
        <authorList>
            <person name="Brown C.T."/>
            <person name="Hug L.A."/>
            <person name="Thomas B.C."/>
            <person name="Sharon I."/>
            <person name="Castelle C.J."/>
            <person name="Singh A."/>
            <person name="Wilkins M.J."/>
            <person name="Williams K.H."/>
            <person name="Banfield J.F."/>
        </authorList>
    </citation>
    <scope>NUCLEOTIDE SEQUENCE [LARGE SCALE GENOMIC DNA]</scope>
</reference>
<feature type="region of interest" description="Disordered" evidence="1">
    <location>
        <begin position="1"/>
        <end position="63"/>
    </location>
</feature>
<organism evidence="2 3">
    <name type="scientific">Candidatus Woesebacteria bacterium GW2011_GWA2_33_28</name>
    <dbReference type="NCBI Taxonomy" id="1618561"/>
    <lineage>
        <taxon>Bacteria</taxon>
        <taxon>Candidatus Woeseibacteriota</taxon>
    </lineage>
</organism>
<accession>A0A0G0A631</accession>